<evidence type="ECO:0000313" key="2">
    <source>
        <dbReference type="Proteomes" id="UP000263517"/>
    </source>
</evidence>
<reference evidence="1 2" key="1">
    <citation type="journal article" date="2018" name="Nat. Biotechnol.">
        <title>A standardized bacterial taxonomy based on genome phylogeny substantially revises the tree of life.</title>
        <authorList>
            <person name="Parks D.H."/>
            <person name="Chuvochina M."/>
            <person name="Waite D.W."/>
            <person name="Rinke C."/>
            <person name="Skarshewski A."/>
            <person name="Chaumeil P.A."/>
            <person name="Hugenholtz P."/>
        </authorList>
    </citation>
    <scope>NUCLEOTIDE SEQUENCE [LARGE SCALE GENOMIC DNA]</scope>
    <source>
        <strain evidence="1">UBA11978</strain>
    </source>
</reference>
<feature type="non-terminal residue" evidence="1">
    <location>
        <position position="1"/>
    </location>
</feature>
<organism evidence="1 2">
    <name type="scientific">Alteromonas australica</name>
    <dbReference type="NCBI Taxonomy" id="589873"/>
    <lineage>
        <taxon>Bacteria</taxon>
        <taxon>Pseudomonadati</taxon>
        <taxon>Pseudomonadota</taxon>
        <taxon>Gammaproteobacteria</taxon>
        <taxon>Alteromonadales</taxon>
        <taxon>Alteromonadaceae</taxon>
        <taxon>Alteromonas/Salinimonas group</taxon>
        <taxon>Alteromonas</taxon>
    </lineage>
</organism>
<comment type="caution">
    <text evidence="1">The sequence shown here is derived from an EMBL/GenBank/DDBJ whole genome shotgun (WGS) entry which is preliminary data.</text>
</comment>
<proteinExistence type="predicted"/>
<dbReference type="EMBL" id="DNAN01000666">
    <property type="protein sequence ID" value="HAW77813.1"/>
    <property type="molecule type" value="Genomic_DNA"/>
</dbReference>
<name>A0A350P946_9ALTE</name>
<sequence length="79" mass="8837">DKLMAALVLHKRPAIGGYIKGEHDSITLAMDEAAREWASVEFRNGRGYYDGIGGNRANISRVSLEKVLKEIKKGWHVEL</sequence>
<evidence type="ECO:0000313" key="1">
    <source>
        <dbReference type="EMBL" id="HAW77813.1"/>
    </source>
</evidence>
<dbReference type="AlphaFoldDB" id="A0A350P946"/>
<accession>A0A350P946</accession>
<protein>
    <submittedName>
        <fullName evidence="1">Uncharacterized protein</fullName>
    </submittedName>
</protein>
<gene>
    <name evidence="1" type="ORF">DCW74_19020</name>
</gene>
<dbReference type="Proteomes" id="UP000263517">
    <property type="component" value="Unassembled WGS sequence"/>
</dbReference>